<dbReference type="GeneID" id="92083115"/>
<dbReference type="EMBL" id="JAQQWE010000009">
    <property type="protein sequence ID" value="KAK7941444.1"/>
    <property type="molecule type" value="Genomic_DNA"/>
</dbReference>
<gene>
    <name evidence="2" type="ORF">PG986_013831</name>
</gene>
<feature type="coiled-coil region" evidence="1">
    <location>
        <begin position="360"/>
        <end position="394"/>
    </location>
</feature>
<evidence type="ECO:0000313" key="3">
    <source>
        <dbReference type="Proteomes" id="UP001391051"/>
    </source>
</evidence>
<keyword evidence="1" id="KW-0175">Coiled coil</keyword>
<evidence type="ECO:0000313" key="2">
    <source>
        <dbReference type="EMBL" id="KAK7941444.1"/>
    </source>
</evidence>
<evidence type="ECO:0000256" key="1">
    <source>
        <dbReference type="SAM" id="Coils"/>
    </source>
</evidence>
<name>A0ABR1PWP6_9PEZI</name>
<protein>
    <submittedName>
        <fullName evidence="2">Uncharacterized protein</fullName>
    </submittedName>
</protein>
<proteinExistence type="predicted"/>
<organism evidence="2 3">
    <name type="scientific">Apiospora aurea</name>
    <dbReference type="NCBI Taxonomy" id="335848"/>
    <lineage>
        <taxon>Eukaryota</taxon>
        <taxon>Fungi</taxon>
        <taxon>Dikarya</taxon>
        <taxon>Ascomycota</taxon>
        <taxon>Pezizomycotina</taxon>
        <taxon>Sordariomycetes</taxon>
        <taxon>Xylariomycetidae</taxon>
        <taxon>Amphisphaeriales</taxon>
        <taxon>Apiosporaceae</taxon>
        <taxon>Apiospora</taxon>
    </lineage>
</organism>
<sequence length="407" mass="46533">MDTSSLDEATKARLQRVADLMLDIYQTRAEMRYIDAAAIKLGPHDITHLMPLYQSLKLDPTVTYLYSILPYVDEIEAGQREFYMGGTWFNQLDREQVQQGRDPFYLSPEGDDFSDPKGPYMRPWFTPLSVLCERQQVIVYDAKGDRIWTIDQGSWKNEDPALRDAAEWEETQEDVDRCREQLAHYEKAAAASKSTKGKWRGKFDALKASLELQRSLMETQEAEADMAGRDQGPGGGGNMRVKECRVLMRRLKDREEALGTNNQALVTDRTTVRRIRAERRLGEKEAASLVKAVEAAKADVERLFPGVEVDLDAPYDEPSDQDTAERDHASTEKLIASLESDIVACQDWQATVPRMQRDLIRSVKDEMDRTKTVIERLRGDNGRLRDEIERLAHRKDLRGNRGQFGTI</sequence>
<reference evidence="2 3" key="1">
    <citation type="submission" date="2023-01" db="EMBL/GenBank/DDBJ databases">
        <title>Analysis of 21 Apiospora genomes using comparative genomics revels a genus with tremendous synthesis potential of carbohydrate active enzymes and secondary metabolites.</title>
        <authorList>
            <person name="Sorensen T."/>
        </authorList>
    </citation>
    <scope>NUCLEOTIDE SEQUENCE [LARGE SCALE GENOMIC DNA]</scope>
    <source>
        <strain evidence="2 3">CBS 24483</strain>
    </source>
</reference>
<accession>A0ABR1PWP6</accession>
<keyword evidence="3" id="KW-1185">Reference proteome</keyword>
<comment type="caution">
    <text evidence="2">The sequence shown here is derived from an EMBL/GenBank/DDBJ whole genome shotgun (WGS) entry which is preliminary data.</text>
</comment>
<dbReference type="RefSeq" id="XP_066694196.1">
    <property type="nucleotide sequence ID" value="XM_066850053.1"/>
</dbReference>
<dbReference type="Proteomes" id="UP001391051">
    <property type="component" value="Unassembled WGS sequence"/>
</dbReference>